<evidence type="ECO:0000256" key="1">
    <source>
        <dbReference type="ARBA" id="ARBA00000829"/>
    </source>
</evidence>
<evidence type="ECO:0000313" key="13">
    <source>
        <dbReference type="Proteomes" id="UP000620104"/>
    </source>
</evidence>
<dbReference type="InterPro" id="IPR041447">
    <property type="entry name" value="Mannosidase_ig"/>
</dbReference>
<proteinExistence type="inferred from homology"/>
<feature type="domain" description="Mannosidase Ig/CBM-like" evidence="10">
    <location>
        <begin position="704"/>
        <end position="810"/>
    </location>
</feature>
<dbReference type="SUPFAM" id="SSF51445">
    <property type="entry name" value="(Trans)glycosidases"/>
    <property type="match status" value="1"/>
</dbReference>
<keyword evidence="4" id="KW-0378">Hydrolase</keyword>
<dbReference type="FunFam" id="3.20.20.80:FF:000050">
    <property type="entry name" value="Beta-mannosidase B"/>
    <property type="match status" value="1"/>
</dbReference>
<evidence type="ECO:0000313" key="12">
    <source>
        <dbReference type="EMBL" id="GHJ88932.1"/>
    </source>
</evidence>
<dbReference type="Proteomes" id="UP000620104">
    <property type="component" value="Unassembled WGS sequence"/>
</dbReference>
<dbReference type="Pfam" id="PF22666">
    <property type="entry name" value="Glyco_hydro_2_N2"/>
    <property type="match status" value="1"/>
</dbReference>
<dbReference type="GO" id="GO:0006516">
    <property type="term" value="P:glycoprotein catabolic process"/>
    <property type="evidence" value="ECO:0007669"/>
    <property type="project" value="TreeGrafter"/>
</dbReference>
<dbReference type="InterPro" id="IPR054593">
    <property type="entry name" value="Beta-mannosidase-like_N2"/>
</dbReference>
<comment type="catalytic activity">
    <reaction evidence="1">
        <text>Hydrolysis of terminal, non-reducing beta-D-mannose residues in beta-D-mannosides.</text>
        <dbReference type="EC" id="3.2.1.25"/>
    </reaction>
</comment>
<keyword evidence="5" id="KW-0326">Glycosidase</keyword>
<evidence type="ECO:0000256" key="2">
    <source>
        <dbReference type="ARBA" id="ARBA00004740"/>
    </source>
</evidence>
<dbReference type="EMBL" id="BLZA01000032">
    <property type="protein sequence ID" value="GHJ88932.1"/>
    <property type="molecule type" value="Genomic_DNA"/>
</dbReference>
<reference evidence="12" key="1">
    <citation type="submission" date="2020-07" db="EMBL/GenBank/DDBJ databases">
        <title>Draft Genome Sequence of a Deep-Sea Yeast, Naganishia (Cryptococcus) liquefaciens strain N6.</title>
        <authorList>
            <person name="Han Y.W."/>
            <person name="Kajitani R."/>
            <person name="Morimoto H."/>
            <person name="Parhat M."/>
            <person name="Tsubouchi H."/>
            <person name="Bakenova O."/>
            <person name="Ogata M."/>
            <person name="Argunhan B."/>
            <person name="Aoki R."/>
            <person name="Kajiwara S."/>
            <person name="Itoh T."/>
            <person name="Iwasaki H."/>
        </authorList>
    </citation>
    <scope>NUCLEOTIDE SEQUENCE</scope>
    <source>
        <strain evidence="12">N6</strain>
    </source>
</reference>
<accession>A0A8H3YI77</accession>
<dbReference type="InterPro" id="IPR050887">
    <property type="entry name" value="Beta-mannosidase_GH2"/>
</dbReference>
<evidence type="ECO:0000256" key="8">
    <source>
        <dbReference type="ARBA" id="ARBA00041614"/>
    </source>
</evidence>
<feature type="domain" description="Glycoside hydrolase family 2 immunoglobulin-like beta-sandwich" evidence="9">
    <location>
        <begin position="229"/>
        <end position="318"/>
    </location>
</feature>
<comment type="pathway">
    <text evidence="2">Glycan metabolism; N-glycan degradation.</text>
</comment>
<dbReference type="GO" id="GO:0005975">
    <property type="term" value="P:carbohydrate metabolic process"/>
    <property type="evidence" value="ECO:0007669"/>
    <property type="project" value="InterPro"/>
</dbReference>
<dbReference type="SUPFAM" id="SSF49303">
    <property type="entry name" value="beta-Galactosidase/glucuronidase domain"/>
    <property type="match status" value="2"/>
</dbReference>
<dbReference type="PANTHER" id="PTHR43730:SF1">
    <property type="entry name" value="BETA-MANNOSIDASE"/>
    <property type="match status" value="1"/>
</dbReference>
<dbReference type="GO" id="GO:0004567">
    <property type="term" value="F:beta-mannosidase activity"/>
    <property type="evidence" value="ECO:0007669"/>
    <property type="project" value="UniProtKB-EC"/>
</dbReference>
<evidence type="ECO:0000256" key="4">
    <source>
        <dbReference type="ARBA" id="ARBA00022801"/>
    </source>
</evidence>
<dbReference type="Gene3D" id="2.60.40.10">
    <property type="entry name" value="Immunoglobulins"/>
    <property type="match status" value="1"/>
</dbReference>
<keyword evidence="13" id="KW-1185">Reference proteome</keyword>
<dbReference type="InterPro" id="IPR008979">
    <property type="entry name" value="Galactose-bd-like_sf"/>
</dbReference>
<evidence type="ECO:0000256" key="5">
    <source>
        <dbReference type="ARBA" id="ARBA00023295"/>
    </source>
</evidence>
<evidence type="ECO:0000256" key="6">
    <source>
        <dbReference type="ARBA" id="ARBA00038429"/>
    </source>
</evidence>
<dbReference type="PANTHER" id="PTHR43730">
    <property type="entry name" value="BETA-MANNOSIDASE"/>
    <property type="match status" value="1"/>
</dbReference>
<name>A0A8H3YI77_9TREE</name>
<comment type="similarity">
    <text evidence="6">Belongs to the glycosyl hydrolase 2 family. Beta-mannosidase B subfamily.</text>
</comment>
<dbReference type="SUPFAM" id="SSF49785">
    <property type="entry name" value="Galactose-binding domain-like"/>
    <property type="match status" value="1"/>
</dbReference>
<feature type="domain" description="Beta-mannosidase-like galactose-binding" evidence="11">
    <location>
        <begin position="32"/>
        <end position="197"/>
    </location>
</feature>
<dbReference type="Gene3D" id="2.60.120.260">
    <property type="entry name" value="Galactose-binding domain-like"/>
    <property type="match status" value="1"/>
</dbReference>
<evidence type="ECO:0000256" key="7">
    <source>
        <dbReference type="ARBA" id="ARBA00041069"/>
    </source>
</evidence>
<evidence type="ECO:0000259" key="9">
    <source>
        <dbReference type="Pfam" id="PF00703"/>
    </source>
</evidence>
<organism evidence="12 13">
    <name type="scientific">Naganishia liquefaciens</name>
    <dbReference type="NCBI Taxonomy" id="104408"/>
    <lineage>
        <taxon>Eukaryota</taxon>
        <taxon>Fungi</taxon>
        <taxon>Dikarya</taxon>
        <taxon>Basidiomycota</taxon>
        <taxon>Agaricomycotina</taxon>
        <taxon>Tremellomycetes</taxon>
        <taxon>Filobasidiales</taxon>
        <taxon>Filobasidiaceae</taxon>
        <taxon>Naganishia</taxon>
    </lineage>
</organism>
<evidence type="ECO:0000256" key="3">
    <source>
        <dbReference type="ARBA" id="ARBA00012754"/>
    </source>
</evidence>
<protein>
    <recommendedName>
        <fullName evidence="7">Beta-mannosidase B</fullName>
        <ecNumber evidence="3">3.2.1.25</ecNumber>
    </recommendedName>
    <alternativeName>
        <fullName evidence="8">Mannanase B</fullName>
    </alternativeName>
</protein>
<dbReference type="AlphaFoldDB" id="A0A8H3YI77"/>
<evidence type="ECO:0000259" key="11">
    <source>
        <dbReference type="Pfam" id="PF22666"/>
    </source>
</evidence>
<comment type="caution">
    <text evidence="12">The sequence shown here is derived from an EMBL/GenBank/DDBJ whole genome shotgun (WGS) entry which is preliminary data.</text>
</comment>
<evidence type="ECO:0000259" key="10">
    <source>
        <dbReference type="Pfam" id="PF17786"/>
    </source>
</evidence>
<dbReference type="Pfam" id="PF17786">
    <property type="entry name" value="Mannosidase_ig"/>
    <property type="match status" value="1"/>
</dbReference>
<dbReference type="InterPro" id="IPR036156">
    <property type="entry name" value="Beta-gal/glucu_dom_sf"/>
</dbReference>
<sequence>MTHKTISPVEWEYRLGAESATSLEGILDRHQQSAVGKWAKCSQFPTEIHLELMRAGIIPHPYKAANEHQLQWVGKQSWDFRAKIVIEPDLLKRQMAELEFEGLDTFAEVFLNDEKILSSNNHFLPYQVTVAPMTLRRENELLLRFSPAESIAKGLEKEHGKVRAGSCNLGDPSRVYVRKMQACWRWDWGLELMTMGPDRPIKLHLADVRFDEVYTKAIVTENLDRHLRADISVKAEIKPGLLCHCVLFDNNHSEVIREETCQLGATNTFSLDWELDTERVQLWWPNGSGKQNRYCFECKLVDQNQVVLDSTTKRIGFRRARLLQEPLLDQPGKTFLFEINNQRIFSGGSNWIPTDHMLPMIEESRYRKLLGMAATGNQNMIRCWGGGVYEPDIFHDICDELGLMVWQDFQFACGIYPAYPDFVRSVELEAIAAVKRLRHHPSLVVFCGNNEDYQQIRQWNIDETLPDPLPARKLYEDVLPRVVRDLTTPQIEYHPGSPNKAADSWATDDPTQGDIHQWTVWAAPSNPWQDYDLLGGRFVSEFGMPSIPDLKTVDWWLDNNAQQRYAQSKLMQQHNRAGSHEKRFAVYMNEMFRLTGHFASYIYQTQVLQAEAMGFAYRSWRRQWKGLGREYCAGALVWQLNDSWPVTSWSIIDYFLRPKPAYFAIKRELDVVTVGIQRTVRKNRENDRPRQFYEYGAFQNTDATMDVWATNSSSFAIKCSLEMAAYDLESEWSWSYSPPDVFILQPNASTELCTAMPVPAPDTTTAAGPFVLSGSVVIQARLHAVGLTSDSNSVAKPVMARASDWPQPYKFIDFAALAVDTTVSAVITDLGEQSQVSLSTTRPVKCLSLGLESWEEGEDEVVFSDNAIDLFPGDEQTIVTIGLADRRLAAKFLGCEQGKRVL</sequence>
<dbReference type="InterPro" id="IPR013783">
    <property type="entry name" value="Ig-like_fold"/>
</dbReference>
<dbReference type="InterPro" id="IPR017853">
    <property type="entry name" value="GH"/>
</dbReference>
<dbReference type="OrthoDB" id="2866996at2759"/>
<dbReference type="EC" id="3.2.1.25" evidence="3"/>
<dbReference type="InterPro" id="IPR006102">
    <property type="entry name" value="Ig-like_GH2"/>
</dbReference>
<dbReference type="Gene3D" id="3.20.20.80">
    <property type="entry name" value="Glycosidases"/>
    <property type="match status" value="1"/>
</dbReference>
<dbReference type="Pfam" id="PF00703">
    <property type="entry name" value="Glyco_hydro_2"/>
    <property type="match status" value="1"/>
</dbReference>
<gene>
    <name evidence="12" type="ORF">NliqN6_5334</name>
</gene>